<evidence type="ECO:0000256" key="2">
    <source>
        <dbReference type="ARBA" id="ARBA00001946"/>
    </source>
</evidence>
<dbReference type="GO" id="GO:0046654">
    <property type="term" value="P:tetrahydrofolate biosynthetic process"/>
    <property type="evidence" value="ECO:0007669"/>
    <property type="project" value="UniProtKB-UniPathway"/>
</dbReference>
<dbReference type="FunFam" id="3.20.20.20:FF:000006">
    <property type="entry name" value="Dihydropteroate synthase"/>
    <property type="match status" value="1"/>
</dbReference>
<dbReference type="GO" id="GO:0046872">
    <property type="term" value="F:metal ion binding"/>
    <property type="evidence" value="ECO:0007669"/>
    <property type="project" value="UniProtKB-KW"/>
</dbReference>
<dbReference type="GO" id="GO:0005829">
    <property type="term" value="C:cytosol"/>
    <property type="evidence" value="ECO:0007669"/>
    <property type="project" value="TreeGrafter"/>
</dbReference>
<dbReference type="InterPro" id="IPR006390">
    <property type="entry name" value="DHP_synth_dom"/>
</dbReference>
<dbReference type="PROSITE" id="PS00792">
    <property type="entry name" value="DHPS_1"/>
    <property type="match status" value="1"/>
</dbReference>
<comment type="caution">
    <text evidence="14">The sequence shown here is derived from an EMBL/GenBank/DDBJ whole genome shotgun (WGS) entry which is preliminary data.</text>
</comment>
<comment type="function">
    <text evidence="12">Catalyzes the condensation of para-aminobenzoate (pABA) with 6-hydroxymethyl-7,8-dihydropterin diphosphate (DHPt-PP) to form 7,8-dihydropteroate (H2Pte), the immediate precursor of folate derivatives.</text>
</comment>
<evidence type="ECO:0000313" key="14">
    <source>
        <dbReference type="EMBL" id="TEB09698.1"/>
    </source>
</evidence>
<dbReference type="CDD" id="cd00739">
    <property type="entry name" value="DHPS"/>
    <property type="match status" value="1"/>
</dbReference>
<dbReference type="UniPathway" id="UPA00077">
    <property type="reaction ID" value="UER00156"/>
</dbReference>
<protein>
    <recommendedName>
        <fullName evidence="6">Dihydropteroate synthase</fullName>
        <ecNumber evidence="5">2.5.1.15</ecNumber>
    </recommendedName>
    <alternativeName>
        <fullName evidence="11">Dihydropteroate pyrophosphorylase</fullName>
    </alternativeName>
</protein>
<evidence type="ECO:0000256" key="4">
    <source>
        <dbReference type="ARBA" id="ARBA00009503"/>
    </source>
</evidence>
<evidence type="ECO:0000256" key="1">
    <source>
        <dbReference type="ARBA" id="ARBA00000012"/>
    </source>
</evidence>
<dbReference type="InterPro" id="IPR045031">
    <property type="entry name" value="DHP_synth-like"/>
</dbReference>
<comment type="pathway">
    <text evidence="3">Cofactor biosynthesis; tetrahydrofolate biosynthesis; 7,8-dihydrofolate from 2-amino-4-hydroxy-6-hydroxymethyl-7,8-dihydropteridine diphosphate and 4-aminobenzoate: step 1/2.</text>
</comment>
<evidence type="ECO:0000256" key="6">
    <source>
        <dbReference type="ARBA" id="ARBA00016919"/>
    </source>
</evidence>
<evidence type="ECO:0000259" key="13">
    <source>
        <dbReference type="PROSITE" id="PS50972"/>
    </source>
</evidence>
<dbReference type="InterPro" id="IPR011005">
    <property type="entry name" value="Dihydropteroate_synth-like_sf"/>
</dbReference>
<keyword evidence="7 14" id="KW-0808">Transferase</keyword>
<dbReference type="NCBIfam" id="TIGR01496">
    <property type="entry name" value="DHPS"/>
    <property type="match status" value="1"/>
</dbReference>
<evidence type="ECO:0000256" key="11">
    <source>
        <dbReference type="ARBA" id="ARBA00030193"/>
    </source>
</evidence>
<comment type="similarity">
    <text evidence="4">Belongs to the DHPS family.</text>
</comment>
<dbReference type="PANTHER" id="PTHR20941">
    <property type="entry name" value="FOLATE SYNTHESIS PROTEINS"/>
    <property type="match status" value="1"/>
</dbReference>
<dbReference type="PROSITE" id="PS50972">
    <property type="entry name" value="PTERIN_BINDING"/>
    <property type="match status" value="1"/>
</dbReference>
<evidence type="ECO:0000256" key="12">
    <source>
        <dbReference type="ARBA" id="ARBA00053449"/>
    </source>
</evidence>
<keyword evidence="9" id="KW-0460">Magnesium</keyword>
<dbReference type="GO" id="GO:0046656">
    <property type="term" value="P:folic acid biosynthetic process"/>
    <property type="evidence" value="ECO:0007669"/>
    <property type="project" value="UniProtKB-KW"/>
</dbReference>
<gene>
    <name evidence="14" type="primary">folP</name>
    <name evidence="14" type="ORF">Pmgp_02944</name>
</gene>
<name>A0A4Y7RL27_9FIRM</name>
<accession>A0A4Y7RL27</accession>
<reference evidence="14 15" key="1">
    <citation type="journal article" date="2018" name="Environ. Microbiol.">
        <title>Novel energy conservation strategies and behaviour of Pelotomaculum schinkii driving syntrophic propionate catabolism.</title>
        <authorList>
            <person name="Hidalgo-Ahumada C.A.P."/>
            <person name="Nobu M.K."/>
            <person name="Narihiro T."/>
            <person name="Tamaki H."/>
            <person name="Liu W.T."/>
            <person name="Kamagata Y."/>
            <person name="Stams A.J.M."/>
            <person name="Imachi H."/>
            <person name="Sousa D.Z."/>
        </authorList>
    </citation>
    <scope>NUCLEOTIDE SEQUENCE [LARGE SCALE GENOMIC DNA]</scope>
    <source>
        <strain evidence="14 15">MGP</strain>
    </source>
</reference>
<keyword evidence="15" id="KW-1185">Reference proteome</keyword>
<dbReference type="SUPFAM" id="SSF51717">
    <property type="entry name" value="Dihydropteroate synthetase-like"/>
    <property type="match status" value="1"/>
</dbReference>
<keyword evidence="8" id="KW-0479">Metal-binding</keyword>
<evidence type="ECO:0000256" key="9">
    <source>
        <dbReference type="ARBA" id="ARBA00022842"/>
    </source>
</evidence>
<dbReference type="Proteomes" id="UP000297597">
    <property type="component" value="Unassembled WGS sequence"/>
</dbReference>
<dbReference type="GO" id="GO:0004156">
    <property type="term" value="F:dihydropteroate synthase activity"/>
    <property type="evidence" value="ECO:0007669"/>
    <property type="project" value="UniProtKB-EC"/>
</dbReference>
<dbReference type="OrthoDB" id="9811744at2"/>
<dbReference type="Gene3D" id="3.20.20.20">
    <property type="entry name" value="Dihydropteroate synthase-like"/>
    <property type="match status" value="1"/>
</dbReference>
<feature type="domain" description="Pterin-binding" evidence="13">
    <location>
        <begin position="140"/>
        <end position="386"/>
    </location>
</feature>
<sequence>MAIRVYSVIVENKSEARRVIAEVGADAAGCGWMAPKAVHRLVMLDGVQPKQANIIKQEMLGKGGEAAVARGVVDHSVAETKVLLMGTLRQYEHFLAKLACQPFGLADLARRIKEALDGQEGFSPYDLDCRGKTIRLGDKTLVMGILNVTPDSFSDGGKYADPGWAVERAGQLVADGADIIDLGGESTRPGYTPVAEEEELARVIPVLKKLVQELPVPISIDTTKAAVARRALDLGVHIINDQWGLRADPALADLAAAYGAPLVLMHNQKGTDYRDLMGDMVEFFRESISMAQQAGLPREKIIIDPGLGFGKTAEQNLEALRRLKELRCLGQPVLIGPSRKSTIGKVLNLPVGERVEGTAATVAVGAANGAHIVRVHDVKEMVRVARMTDAIMGRWDEGSEK</sequence>
<organism evidence="14 15">
    <name type="scientific">Pelotomaculum propionicicum</name>
    <dbReference type="NCBI Taxonomy" id="258475"/>
    <lineage>
        <taxon>Bacteria</taxon>
        <taxon>Bacillati</taxon>
        <taxon>Bacillota</taxon>
        <taxon>Clostridia</taxon>
        <taxon>Eubacteriales</taxon>
        <taxon>Desulfotomaculaceae</taxon>
        <taxon>Pelotomaculum</taxon>
    </lineage>
</organism>
<dbReference type="PROSITE" id="PS00793">
    <property type="entry name" value="DHPS_2"/>
    <property type="match status" value="1"/>
</dbReference>
<evidence type="ECO:0000256" key="7">
    <source>
        <dbReference type="ARBA" id="ARBA00022679"/>
    </source>
</evidence>
<evidence type="ECO:0000256" key="8">
    <source>
        <dbReference type="ARBA" id="ARBA00022723"/>
    </source>
</evidence>
<dbReference type="EMBL" id="QFFZ01000040">
    <property type="protein sequence ID" value="TEB09698.1"/>
    <property type="molecule type" value="Genomic_DNA"/>
</dbReference>
<dbReference type="Pfam" id="PF00809">
    <property type="entry name" value="Pterin_bind"/>
    <property type="match status" value="1"/>
</dbReference>
<dbReference type="EC" id="2.5.1.15" evidence="5"/>
<evidence type="ECO:0000313" key="15">
    <source>
        <dbReference type="Proteomes" id="UP000297597"/>
    </source>
</evidence>
<keyword evidence="10" id="KW-0289">Folate biosynthesis</keyword>
<comment type="cofactor">
    <cofactor evidence="2">
        <name>Mg(2+)</name>
        <dbReference type="ChEBI" id="CHEBI:18420"/>
    </cofactor>
</comment>
<evidence type="ECO:0000256" key="5">
    <source>
        <dbReference type="ARBA" id="ARBA00012458"/>
    </source>
</evidence>
<evidence type="ECO:0000256" key="10">
    <source>
        <dbReference type="ARBA" id="ARBA00022909"/>
    </source>
</evidence>
<dbReference type="AlphaFoldDB" id="A0A4Y7RL27"/>
<evidence type="ECO:0000256" key="3">
    <source>
        <dbReference type="ARBA" id="ARBA00004763"/>
    </source>
</evidence>
<dbReference type="InterPro" id="IPR000489">
    <property type="entry name" value="Pterin-binding_dom"/>
</dbReference>
<proteinExistence type="inferred from homology"/>
<dbReference type="RefSeq" id="WP_134214729.1">
    <property type="nucleotide sequence ID" value="NZ_QFFZ01000040.1"/>
</dbReference>
<comment type="catalytic activity">
    <reaction evidence="1">
        <text>(7,8-dihydropterin-6-yl)methyl diphosphate + 4-aminobenzoate = 7,8-dihydropteroate + diphosphate</text>
        <dbReference type="Rhea" id="RHEA:19949"/>
        <dbReference type="ChEBI" id="CHEBI:17836"/>
        <dbReference type="ChEBI" id="CHEBI:17839"/>
        <dbReference type="ChEBI" id="CHEBI:33019"/>
        <dbReference type="ChEBI" id="CHEBI:72950"/>
        <dbReference type="EC" id="2.5.1.15"/>
    </reaction>
</comment>
<dbReference type="PANTHER" id="PTHR20941:SF1">
    <property type="entry name" value="FOLIC ACID SYNTHESIS PROTEIN FOL1"/>
    <property type="match status" value="1"/>
</dbReference>